<dbReference type="InterPro" id="IPR050664">
    <property type="entry name" value="Octanoyltrans_LipM/LipL"/>
</dbReference>
<dbReference type="Proteomes" id="UP000295008">
    <property type="component" value="Unassembled WGS sequence"/>
</dbReference>
<dbReference type="GO" id="GO:0009249">
    <property type="term" value="P:protein lipoylation"/>
    <property type="evidence" value="ECO:0007669"/>
    <property type="project" value="UniProtKB-ARBA"/>
</dbReference>
<name>A0A4R1RYM8_HYDET</name>
<dbReference type="SUPFAM" id="SSF55681">
    <property type="entry name" value="Class II aaRS and biotin synthetases"/>
    <property type="match status" value="1"/>
</dbReference>
<dbReference type="GO" id="GO:0140096">
    <property type="term" value="F:catalytic activity, acting on a protein"/>
    <property type="evidence" value="ECO:0007669"/>
    <property type="project" value="UniProtKB-ARBA"/>
</dbReference>
<dbReference type="PROSITE" id="PS51733">
    <property type="entry name" value="BPL_LPL_CATALYTIC"/>
    <property type="match status" value="1"/>
</dbReference>
<dbReference type="AlphaFoldDB" id="A0A4R1RYM8"/>
<evidence type="ECO:0000313" key="2">
    <source>
        <dbReference type="EMBL" id="TCL71624.1"/>
    </source>
</evidence>
<sequence>MAWRVLEYRIADPAWNMAVDEAVFSSYLAGDAPPTLRFYGWDPPTLSVGYFQDLEREVQLERVRSGGFGLVRRTTGGRAVLHDRELTYAVIAGARDGVPEGLRESYRYIALALVAAFQEFGVAADLHLEGIARHSQTGACFDAPSWYELTVDGRKLVGSAQLRKEQSFLQHGSILLDFSAADLASLLKLAVPEADFCREMAGRVTSLAGLGRPVEPERLAKAIVDAFQVRYGIELQSGELTPDEVMLAQRLAAGKYGNDPWNLRRGHTQGSRLA</sequence>
<feature type="domain" description="BPL/LPL catalytic" evidence="1">
    <location>
        <begin position="30"/>
        <end position="235"/>
    </location>
</feature>
<gene>
    <name evidence="2" type="ORF">EDC14_100787</name>
</gene>
<protein>
    <submittedName>
        <fullName evidence="2">Lipoate-protein ligase A</fullName>
    </submittedName>
</protein>
<dbReference type="PANTHER" id="PTHR43679:SF2">
    <property type="entry name" value="OCTANOYL-[GCVH]:PROTEIN N-OCTANOYLTRANSFERASE"/>
    <property type="match status" value="1"/>
</dbReference>
<dbReference type="CDD" id="cd16443">
    <property type="entry name" value="LplA"/>
    <property type="match status" value="1"/>
</dbReference>
<dbReference type="InterPro" id="IPR004143">
    <property type="entry name" value="BPL_LPL_catalytic"/>
</dbReference>
<keyword evidence="3" id="KW-1185">Reference proteome</keyword>
<organism evidence="2 3">
    <name type="scientific">Hydrogenispora ethanolica</name>
    <dbReference type="NCBI Taxonomy" id="1082276"/>
    <lineage>
        <taxon>Bacteria</taxon>
        <taxon>Bacillati</taxon>
        <taxon>Bacillota</taxon>
        <taxon>Hydrogenispora</taxon>
    </lineage>
</organism>
<reference evidence="2 3" key="1">
    <citation type="submission" date="2019-03" db="EMBL/GenBank/DDBJ databases">
        <title>Genomic Encyclopedia of Type Strains, Phase IV (KMG-IV): sequencing the most valuable type-strain genomes for metagenomic binning, comparative biology and taxonomic classification.</title>
        <authorList>
            <person name="Goeker M."/>
        </authorList>
    </citation>
    <scope>NUCLEOTIDE SEQUENCE [LARGE SCALE GENOMIC DNA]</scope>
    <source>
        <strain evidence="2 3">LX-B</strain>
    </source>
</reference>
<accession>A0A4R1RYM8</accession>
<dbReference type="RefSeq" id="WP_132013766.1">
    <property type="nucleotide sequence ID" value="NZ_SLUN01000007.1"/>
</dbReference>
<dbReference type="OrthoDB" id="9774653at2"/>
<evidence type="ECO:0000259" key="1">
    <source>
        <dbReference type="PROSITE" id="PS51733"/>
    </source>
</evidence>
<dbReference type="InterPro" id="IPR045864">
    <property type="entry name" value="aa-tRNA-synth_II/BPL/LPL"/>
</dbReference>
<proteinExistence type="predicted"/>
<dbReference type="Gene3D" id="3.30.930.10">
    <property type="entry name" value="Bira Bifunctional Protein, Domain 2"/>
    <property type="match status" value="1"/>
</dbReference>
<evidence type="ECO:0000313" key="3">
    <source>
        <dbReference type="Proteomes" id="UP000295008"/>
    </source>
</evidence>
<comment type="caution">
    <text evidence="2">The sequence shown here is derived from an EMBL/GenBank/DDBJ whole genome shotgun (WGS) entry which is preliminary data.</text>
</comment>
<dbReference type="PANTHER" id="PTHR43679">
    <property type="entry name" value="OCTANOYLTRANSFERASE LIPM-RELATED"/>
    <property type="match status" value="1"/>
</dbReference>
<dbReference type="GO" id="GO:0016740">
    <property type="term" value="F:transferase activity"/>
    <property type="evidence" value="ECO:0007669"/>
    <property type="project" value="UniProtKB-ARBA"/>
</dbReference>
<keyword evidence="2" id="KW-0436">Ligase</keyword>
<dbReference type="GO" id="GO:0016874">
    <property type="term" value="F:ligase activity"/>
    <property type="evidence" value="ECO:0007669"/>
    <property type="project" value="UniProtKB-KW"/>
</dbReference>
<dbReference type="Pfam" id="PF21948">
    <property type="entry name" value="LplA-B_cat"/>
    <property type="match status" value="1"/>
</dbReference>
<dbReference type="EMBL" id="SLUN01000007">
    <property type="protein sequence ID" value="TCL71624.1"/>
    <property type="molecule type" value="Genomic_DNA"/>
</dbReference>